<dbReference type="GO" id="GO:0016798">
    <property type="term" value="F:hydrolase activity, acting on glycosyl bonds"/>
    <property type="evidence" value="ECO:0007669"/>
    <property type="project" value="UniProtKB-KW"/>
</dbReference>
<dbReference type="PIRSF" id="PIRSF000948">
    <property type="entry name" value="Sphingomy_PDE"/>
    <property type="match status" value="1"/>
</dbReference>
<sequence length="607" mass="66330">MKALPVVTWLLTLSVAVIASFVDDILQAIENAVDCGSCHTLLAALEPVVFLGDDVFVDVLVGVCKATKVEDADVCEGTIKEQAPIIAHDLRETSAFGKTGTRICNALLGLCQQPDVTTYKVPILKTQPATPKAWHSTGKTPFQVVHFSDVHIDRSYQAGTDANCSKPICCRPYVDHKGPVQRPAGPSGSHGCDTPSSLAQSMLSAVKGQNTKFSVFTGDVVEAAVWLVDPNEVTSDLQQFNKELATLLNSPVYPAIVAPINAFPRNTSTDAPSAQWVFDTQAAGWTPWIGGPAADSVKHMSGSYSSVVQGTSLKILSLNTMYWYRQNYWLYDSDDAQPDPNGILSFASRELEAAEDAGQRVWIIAHMPPSSADAIYDQSNYFDQLVQRYKNTISAQFYGHSHVDEFAIAYSDYTKQSADTATSIAYIAPSLTPRSANPAFRVYDVDPDTYEIMDSRTFITSSISNINPSTQIFPASWKQEYSARDTYGPAIGGWPASQSLTPAFWHKVTEAFVSNDPIFQKYNALKTRNYKVAACTGDCKNQTICAQRALRAENGCHIATPGFHWRRAEGEVVDPHLDHCEGTGLADIFWKVSTKVVSVTDAFFNAV</sequence>
<reference evidence="7" key="1">
    <citation type="submission" date="2020-11" db="EMBL/GenBank/DDBJ databases">
        <authorList>
            <consortium name="DOE Joint Genome Institute"/>
            <person name="Ahrendt S."/>
            <person name="Riley R."/>
            <person name="Andreopoulos W."/>
            <person name="Labutti K."/>
            <person name="Pangilinan J."/>
            <person name="Ruiz-Duenas F.J."/>
            <person name="Barrasa J.M."/>
            <person name="Sanchez-Garcia M."/>
            <person name="Camarero S."/>
            <person name="Miyauchi S."/>
            <person name="Serrano A."/>
            <person name="Linde D."/>
            <person name="Babiker R."/>
            <person name="Drula E."/>
            <person name="Ayuso-Fernandez I."/>
            <person name="Pacheco R."/>
            <person name="Padilla G."/>
            <person name="Ferreira P."/>
            <person name="Barriuso J."/>
            <person name="Kellner H."/>
            <person name="Castanera R."/>
            <person name="Alfaro M."/>
            <person name="Ramirez L."/>
            <person name="Pisabarro A.G."/>
            <person name="Kuo A."/>
            <person name="Tritt A."/>
            <person name="Lipzen A."/>
            <person name="He G."/>
            <person name="Yan M."/>
            <person name="Ng V."/>
            <person name="Cullen D."/>
            <person name="Martin F."/>
            <person name="Rosso M.-N."/>
            <person name="Henrissat B."/>
            <person name="Hibbett D."/>
            <person name="Martinez A.T."/>
            <person name="Grigoriev I.V."/>
        </authorList>
    </citation>
    <scope>NUCLEOTIDE SEQUENCE</scope>
    <source>
        <strain evidence="7">CBS 506.95</strain>
    </source>
</reference>
<feature type="disulfide bond" evidence="5">
    <location>
        <begin position="535"/>
        <end position="539"/>
    </location>
</feature>
<evidence type="ECO:0000256" key="4">
    <source>
        <dbReference type="PIRSR" id="PIRSR000948-1"/>
    </source>
</evidence>
<accession>A0A9P6EJT9</accession>
<dbReference type="SUPFAM" id="SSF56300">
    <property type="entry name" value="Metallo-dependent phosphatases"/>
    <property type="match status" value="1"/>
</dbReference>
<gene>
    <name evidence="7" type="ORF">CPB83DRAFT_922660</name>
</gene>
<evidence type="ECO:0000256" key="2">
    <source>
        <dbReference type="ARBA" id="ARBA00023180"/>
    </source>
</evidence>
<feature type="binding site" evidence="4">
    <location>
        <position position="149"/>
    </location>
    <ligand>
        <name>Zn(2+)</name>
        <dbReference type="ChEBI" id="CHEBI:29105"/>
        <label>1</label>
    </ligand>
</feature>
<name>A0A9P6EJT9_9AGAR</name>
<dbReference type="GO" id="GO:0004767">
    <property type="term" value="F:sphingomyelin phosphodiesterase activity"/>
    <property type="evidence" value="ECO:0007669"/>
    <property type="project" value="UniProtKB-UniRule"/>
</dbReference>
<dbReference type="InterPro" id="IPR029052">
    <property type="entry name" value="Metallo-depent_PP-like"/>
</dbReference>
<dbReference type="AlphaFoldDB" id="A0A9P6EJT9"/>
<dbReference type="GO" id="GO:0006685">
    <property type="term" value="P:sphingomyelin catabolic process"/>
    <property type="evidence" value="ECO:0007669"/>
    <property type="project" value="UniProtKB-UniRule"/>
</dbReference>
<feature type="binding site" evidence="4">
    <location>
        <position position="151"/>
    </location>
    <ligand>
        <name>Zn(2+)</name>
        <dbReference type="ChEBI" id="CHEBI:29105"/>
        <label>1</label>
    </ligand>
</feature>
<feature type="binding site" evidence="4">
    <location>
        <position position="400"/>
    </location>
    <ligand>
        <name>Zn(2+)</name>
        <dbReference type="ChEBI" id="CHEBI:29105"/>
        <label>2</label>
    </ligand>
</feature>
<dbReference type="GO" id="GO:0005615">
    <property type="term" value="C:extracellular space"/>
    <property type="evidence" value="ECO:0007669"/>
    <property type="project" value="TreeGrafter"/>
</dbReference>
<comment type="function">
    <text evidence="3">Converts sphingomyelin to ceramide.</text>
</comment>
<feature type="chain" id="PRO_5040419938" description="Sphingomyelin phosphodiesterase" evidence="6">
    <location>
        <begin position="20"/>
        <end position="607"/>
    </location>
</feature>
<keyword evidence="3" id="KW-0326">Glycosidase</keyword>
<keyword evidence="4" id="KW-0862">Zinc</keyword>
<dbReference type="Proteomes" id="UP000807306">
    <property type="component" value="Unassembled WGS sequence"/>
</dbReference>
<keyword evidence="8" id="KW-1185">Reference proteome</keyword>
<feature type="binding site" evidence="4">
    <location>
        <position position="219"/>
    </location>
    <ligand>
        <name>Zn(2+)</name>
        <dbReference type="ChEBI" id="CHEBI:29105"/>
        <label>1</label>
    </ligand>
</feature>
<feature type="binding site" evidence="4">
    <location>
        <position position="219"/>
    </location>
    <ligand>
        <name>Zn(2+)</name>
        <dbReference type="ChEBI" id="CHEBI:29105"/>
        <label>2</label>
    </ligand>
</feature>
<dbReference type="GO" id="GO:0016020">
    <property type="term" value="C:membrane"/>
    <property type="evidence" value="ECO:0007669"/>
    <property type="project" value="GOC"/>
</dbReference>
<keyword evidence="1 3" id="KW-0378">Hydrolase</keyword>
<feature type="binding site" evidence="4">
    <location>
        <position position="402"/>
    </location>
    <ligand>
        <name>Zn(2+)</name>
        <dbReference type="ChEBI" id="CHEBI:29105"/>
        <label>1</label>
    </ligand>
</feature>
<feature type="disulfide bond" evidence="5">
    <location>
        <begin position="164"/>
        <end position="169"/>
    </location>
</feature>
<feature type="disulfide bond" evidence="5">
    <location>
        <begin position="170"/>
        <end position="192"/>
    </location>
</feature>
<evidence type="ECO:0000313" key="7">
    <source>
        <dbReference type="EMBL" id="KAF9530188.1"/>
    </source>
</evidence>
<organism evidence="7 8">
    <name type="scientific">Crepidotus variabilis</name>
    <dbReference type="NCBI Taxonomy" id="179855"/>
    <lineage>
        <taxon>Eukaryota</taxon>
        <taxon>Fungi</taxon>
        <taxon>Dikarya</taxon>
        <taxon>Basidiomycota</taxon>
        <taxon>Agaricomycotina</taxon>
        <taxon>Agaricomycetes</taxon>
        <taxon>Agaricomycetidae</taxon>
        <taxon>Agaricales</taxon>
        <taxon>Agaricineae</taxon>
        <taxon>Crepidotaceae</taxon>
        <taxon>Crepidotus</taxon>
    </lineage>
</organism>
<keyword evidence="2" id="KW-0325">Glycoprotein</keyword>
<comment type="cofactor">
    <cofactor evidence="4">
        <name>Zn(2+)</name>
        <dbReference type="ChEBI" id="CHEBI:29105"/>
    </cofactor>
    <text evidence="4">Binds 2 Zn(2+) ions per subunit.</text>
</comment>
<dbReference type="InterPro" id="IPR041805">
    <property type="entry name" value="ASMase/PPN1_MPP"/>
</dbReference>
<keyword evidence="4" id="KW-0479">Metal-binding</keyword>
<proteinExistence type="inferred from homology"/>
<dbReference type="OrthoDB" id="282973at2759"/>
<evidence type="ECO:0000256" key="6">
    <source>
        <dbReference type="SAM" id="SignalP"/>
    </source>
</evidence>
<feature type="binding site" evidence="4">
    <location>
        <position position="366"/>
    </location>
    <ligand>
        <name>Zn(2+)</name>
        <dbReference type="ChEBI" id="CHEBI:29105"/>
        <label>2</label>
    </ligand>
</feature>
<evidence type="ECO:0000256" key="3">
    <source>
        <dbReference type="PIRNR" id="PIRNR000948"/>
    </source>
</evidence>
<evidence type="ECO:0000256" key="1">
    <source>
        <dbReference type="ARBA" id="ARBA00022801"/>
    </source>
</evidence>
<evidence type="ECO:0000313" key="8">
    <source>
        <dbReference type="Proteomes" id="UP000807306"/>
    </source>
</evidence>
<feature type="signal peptide" evidence="6">
    <location>
        <begin position="1"/>
        <end position="19"/>
    </location>
</feature>
<protein>
    <recommendedName>
        <fullName evidence="3">Sphingomyelin phosphodiesterase</fullName>
    </recommendedName>
</protein>
<feature type="disulfide bond" evidence="5">
    <location>
        <begin position="64"/>
        <end position="75"/>
    </location>
</feature>
<dbReference type="PANTHER" id="PTHR10340:SF34">
    <property type="entry name" value="SPHINGOMYELIN PHOSPHODIESTERASE"/>
    <property type="match status" value="1"/>
</dbReference>
<dbReference type="InterPro" id="IPR011160">
    <property type="entry name" value="Sphingomy_PDE"/>
</dbReference>
<feature type="disulfide bond" evidence="5">
    <location>
        <begin position="35"/>
        <end position="111"/>
    </location>
</feature>
<dbReference type="CDD" id="cd00842">
    <property type="entry name" value="MPP_ASMase"/>
    <property type="match status" value="1"/>
</dbReference>
<comment type="similarity">
    <text evidence="3">Belongs to the acid sphingomyelinase family.</text>
</comment>
<comment type="caution">
    <text evidence="7">The sequence shown here is derived from an EMBL/GenBank/DDBJ whole genome shotgun (WGS) entry which is preliminary data.</text>
</comment>
<evidence type="ECO:0000256" key="5">
    <source>
        <dbReference type="PIRSR" id="PIRSR000948-2"/>
    </source>
</evidence>
<dbReference type="GO" id="GO:0046872">
    <property type="term" value="F:metal ion binding"/>
    <property type="evidence" value="ECO:0007669"/>
    <property type="project" value="UniProtKB-KW"/>
</dbReference>
<keyword evidence="5" id="KW-1015">Disulfide bond</keyword>
<keyword evidence="6" id="KW-0732">Signal</keyword>
<dbReference type="EMBL" id="MU157841">
    <property type="protein sequence ID" value="KAF9530188.1"/>
    <property type="molecule type" value="Genomic_DNA"/>
</dbReference>
<dbReference type="PANTHER" id="PTHR10340">
    <property type="entry name" value="SPHINGOMYELIN PHOSPHODIESTERASE"/>
    <property type="match status" value="1"/>
</dbReference>